<dbReference type="InterPro" id="IPR004441">
    <property type="entry name" value="rRNA_MeTrfase_TrmH"/>
</dbReference>
<comment type="caution">
    <text evidence="5">The sequence shown here is derived from an EMBL/GenBank/DDBJ whole genome shotgun (WGS) entry which is preliminary data.</text>
</comment>
<dbReference type="GO" id="GO:0008173">
    <property type="term" value="F:RNA methyltransferase activity"/>
    <property type="evidence" value="ECO:0007669"/>
    <property type="project" value="InterPro"/>
</dbReference>
<evidence type="ECO:0000313" key="5">
    <source>
        <dbReference type="EMBL" id="PKY89512.1"/>
    </source>
</evidence>
<dbReference type="FunFam" id="3.40.1280.10:FF:000008">
    <property type="entry name" value="Group 3 RNA methyltransferase TrmH"/>
    <property type="match status" value="1"/>
</dbReference>
<dbReference type="InterPro" id="IPR029026">
    <property type="entry name" value="tRNA_m1G_MTases_N"/>
</dbReference>
<dbReference type="EMBL" id="PKHE01000007">
    <property type="protein sequence ID" value="PKY89512.1"/>
    <property type="molecule type" value="Genomic_DNA"/>
</dbReference>
<dbReference type="PANTHER" id="PTHR46429:SF1">
    <property type="entry name" value="23S RRNA (GUANOSINE-2'-O-)-METHYLTRANSFERASE RLMB"/>
    <property type="match status" value="1"/>
</dbReference>
<sequence length="260" mass="28250">MTHSNKKTNNRDNQSKENEIIYGKHPVLSFLESDEAINKLYLQKGIAGAAISDILKLVKENGFVIQEVPKTKLDELTGGKNHQGVVATIPSYPYSELSDIFELAEARQADPFILILDGIEDPHNLGSIIRTADAMGVHGIIIPKRRSASLTGVVAKVAAGALQHVPVVRVTNLAQTIQTLKERGVWIFATEMDGEDIRQWNSSGSIAIIIGNEGQGVSRNLLDKADGTITIPMVGHVQSLNASVATGMVVYEVARHRIEK</sequence>
<dbReference type="SUPFAM" id="SSF55315">
    <property type="entry name" value="L30e-like"/>
    <property type="match status" value="1"/>
</dbReference>
<keyword evidence="2 5" id="KW-0489">Methyltransferase</keyword>
<dbReference type="AlphaFoldDB" id="A0A2I1K1V1"/>
<dbReference type="Gene3D" id="3.30.1330.30">
    <property type="match status" value="1"/>
</dbReference>
<evidence type="ECO:0000259" key="4">
    <source>
        <dbReference type="SMART" id="SM00967"/>
    </source>
</evidence>
<feature type="domain" description="RNA 2-O ribose methyltransferase substrate binding" evidence="4">
    <location>
        <begin position="20"/>
        <end position="95"/>
    </location>
</feature>
<dbReference type="OrthoDB" id="9794400at2"/>
<dbReference type="Gene3D" id="3.40.1280.10">
    <property type="match status" value="1"/>
</dbReference>
<dbReference type="GO" id="GO:0005829">
    <property type="term" value="C:cytosol"/>
    <property type="evidence" value="ECO:0007669"/>
    <property type="project" value="TreeGrafter"/>
</dbReference>
<dbReference type="GO" id="GO:0032259">
    <property type="term" value="P:methylation"/>
    <property type="evidence" value="ECO:0007669"/>
    <property type="project" value="UniProtKB-KW"/>
</dbReference>
<dbReference type="GO" id="GO:0006396">
    <property type="term" value="P:RNA processing"/>
    <property type="evidence" value="ECO:0007669"/>
    <property type="project" value="InterPro"/>
</dbReference>
<dbReference type="Pfam" id="PF08032">
    <property type="entry name" value="SpoU_sub_bind"/>
    <property type="match status" value="1"/>
</dbReference>
<comment type="similarity">
    <text evidence="1">Belongs to the class IV-like SAM-binding methyltransferase superfamily. RNA methyltransferase TrmH family.</text>
</comment>
<dbReference type="RefSeq" id="WP_101954149.1">
    <property type="nucleotide sequence ID" value="NZ_PKHE01000007.1"/>
</dbReference>
<dbReference type="Pfam" id="PF00588">
    <property type="entry name" value="SpoU_methylase"/>
    <property type="match status" value="1"/>
</dbReference>
<dbReference type="CDD" id="cd18103">
    <property type="entry name" value="SpoU-like_RlmB"/>
    <property type="match status" value="1"/>
</dbReference>
<dbReference type="InterPro" id="IPR013123">
    <property type="entry name" value="SpoU_subst-bd"/>
</dbReference>
<evidence type="ECO:0000256" key="2">
    <source>
        <dbReference type="ARBA" id="ARBA00022603"/>
    </source>
</evidence>
<name>A0A2I1K1V1_9LACT</name>
<keyword evidence="3 5" id="KW-0808">Transferase</keyword>
<dbReference type="InterPro" id="IPR029028">
    <property type="entry name" value="Alpha/beta_knot_MTases"/>
</dbReference>
<dbReference type="NCBIfam" id="TIGR00186">
    <property type="entry name" value="rRNA_methyl_3"/>
    <property type="match status" value="1"/>
</dbReference>
<evidence type="ECO:0000256" key="1">
    <source>
        <dbReference type="ARBA" id="ARBA00007228"/>
    </source>
</evidence>
<dbReference type="Proteomes" id="UP000234384">
    <property type="component" value="Unassembled WGS sequence"/>
</dbReference>
<proteinExistence type="inferred from homology"/>
<dbReference type="GO" id="GO:0003723">
    <property type="term" value="F:RNA binding"/>
    <property type="evidence" value="ECO:0007669"/>
    <property type="project" value="InterPro"/>
</dbReference>
<reference evidence="5 6" key="1">
    <citation type="submission" date="2017-12" db="EMBL/GenBank/DDBJ databases">
        <title>Phylogenetic diversity of female urinary microbiome.</title>
        <authorList>
            <person name="Thomas-White K."/>
            <person name="Wolfe A.J."/>
        </authorList>
    </citation>
    <scope>NUCLEOTIDE SEQUENCE [LARGE SCALE GENOMIC DNA]</scope>
    <source>
        <strain evidence="5 6">UMB0898</strain>
    </source>
</reference>
<gene>
    <name evidence="5" type="ORF">CYJ57_03885</name>
</gene>
<organism evidence="5 6">
    <name type="scientific">Falseniella ignava</name>
    <dbReference type="NCBI Taxonomy" id="137730"/>
    <lineage>
        <taxon>Bacteria</taxon>
        <taxon>Bacillati</taxon>
        <taxon>Bacillota</taxon>
        <taxon>Bacilli</taxon>
        <taxon>Lactobacillales</taxon>
        <taxon>Aerococcaceae</taxon>
        <taxon>Falseniella</taxon>
    </lineage>
</organism>
<dbReference type="SUPFAM" id="SSF75217">
    <property type="entry name" value="alpha/beta knot"/>
    <property type="match status" value="1"/>
</dbReference>
<dbReference type="InterPro" id="IPR029064">
    <property type="entry name" value="Ribosomal_eL30-like_sf"/>
</dbReference>
<evidence type="ECO:0000256" key="3">
    <source>
        <dbReference type="ARBA" id="ARBA00022679"/>
    </source>
</evidence>
<dbReference type="InterPro" id="IPR001537">
    <property type="entry name" value="SpoU_MeTrfase"/>
</dbReference>
<dbReference type="PANTHER" id="PTHR46429">
    <property type="entry name" value="23S RRNA (GUANOSINE-2'-O-)-METHYLTRANSFERASE RLMB"/>
    <property type="match status" value="1"/>
</dbReference>
<dbReference type="SMART" id="SM00967">
    <property type="entry name" value="SpoU_sub_bind"/>
    <property type="match status" value="1"/>
</dbReference>
<evidence type="ECO:0000313" key="6">
    <source>
        <dbReference type="Proteomes" id="UP000234384"/>
    </source>
</evidence>
<protein>
    <submittedName>
        <fullName evidence="5">23S rRNA (Guanosine(2251)-2'-O)-methyltransferase RlmB</fullName>
    </submittedName>
</protein>
<accession>A0A2I1K1V1</accession>